<evidence type="ECO:0000313" key="6">
    <source>
        <dbReference type="Proteomes" id="UP000614601"/>
    </source>
</evidence>
<dbReference type="SMART" id="SM00235">
    <property type="entry name" value="ZnMc"/>
    <property type="match status" value="1"/>
</dbReference>
<evidence type="ECO:0000256" key="3">
    <source>
        <dbReference type="RuleBase" id="RU361183"/>
    </source>
</evidence>
<dbReference type="InterPro" id="IPR001506">
    <property type="entry name" value="Peptidase_M12A"/>
</dbReference>
<dbReference type="OrthoDB" id="291007at2759"/>
<keyword evidence="2 3" id="KW-0645">Protease</keyword>
<feature type="active site" evidence="2">
    <location>
        <position position="146"/>
    </location>
</feature>
<name>A0A811KUR9_9BILA</name>
<gene>
    <name evidence="5" type="ORF">BOKJ2_LOCUS8500</name>
</gene>
<dbReference type="EMBL" id="CAJFDH010000004">
    <property type="protein sequence ID" value="CAD5219550.1"/>
    <property type="molecule type" value="Genomic_DNA"/>
</dbReference>
<keyword evidence="2 3" id="KW-0479">Metal-binding</keyword>
<dbReference type="CDD" id="cd04280">
    <property type="entry name" value="ZnMc_astacin_like"/>
    <property type="match status" value="1"/>
</dbReference>
<proteinExistence type="predicted"/>
<protein>
    <recommendedName>
        <fullName evidence="3">Metalloendopeptidase</fullName>
        <ecNumber evidence="3">3.4.24.-</ecNumber>
    </recommendedName>
</protein>
<keyword evidence="2 3" id="KW-0378">Hydrolase</keyword>
<evidence type="ECO:0000256" key="2">
    <source>
        <dbReference type="PROSITE-ProRule" id="PRU01211"/>
    </source>
</evidence>
<feature type="binding site" evidence="2">
    <location>
        <position position="145"/>
    </location>
    <ligand>
        <name>Zn(2+)</name>
        <dbReference type="ChEBI" id="CHEBI:29105"/>
        <note>catalytic</note>
    </ligand>
</feature>
<dbReference type="InterPro" id="IPR034035">
    <property type="entry name" value="Astacin-like_dom"/>
</dbReference>
<evidence type="ECO:0000313" key="5">
    <source>
        <dbReference type="EMBL" id="CAD5219550.1"/>
    </source>
</evidence>
<dbReference type="PANTHER" id="PTHR10127:SF852">
    <property type="entry name" value="ZINC METALLOPROTEINASE NAS-12"/>
    <property type="match status" value="1"/>
</dbReference>
<dbReference type="PANTHER" id="PTHR10127">
    <property type="entry name" value="DISCOIDIN, CUB, EGF, LAMININ , AND ZINC METALLOPROTEASE DOMAIN CONTAINING"/>
    <property type="match status" value="1"/>
</dbReference>
<dbReference type="EC" id="3.4.24.-" evidence="3"/>
<dbReference type="InterPro" id="IPR024079">
    <property type="entry name" value="MetalloPept_cat_dom_sf"/>
</dbReference>
<dbReference type="Gene3D" id="3.40.390.10">
    <property type="entry name" value="Collagenase (Catalytic Domain)"/>
    <property type="match status" value="1"/>
</dbReference>
<evidence type="ECO:0000259" key="4">
    <source>
        <dbReference type="PROSITE" id="PS51864"/>
    </source>
</evidence>
<dbReference type="Pfam" id="PF01400">
    <property type="entry name" value="Astacin"/>
    <property type="match status" value="1"/>
</dbReference>
<feature type="signal peptide" evidence="3">
    <location>
        <begin position="1"/>
        <end position="16"/>
    </location>
</feature>
<reference evidence="5" key="1">
    <citation type="submission" date="2020-09" db="EMBL/GenBank/DDBJ databases">
        <authorList>
            <person name="Kikuchi T."/>
        </authorList>
    </citation>
    <scope>NUCLEOTIDE SEQUENCE</scope>
    <source>
        <strain evidence="5">SH1</strain>
    </source>
</reference>
<dbReference type="GO" id="GO:0004222">
    <property type="term" value="F:metalloendopeptidase activity"/>
    <property type="evidence" value="ECO:0007669"/>
    <property type="project" value="UniProtKB-UniRule"/>
</dbReference>
<keyword evidence="1 2" id="KW-1015">Disulfide bond</keyword>
<dbReference type="GO" id="GO:0008270">
    <property type="term" value="F:zinc ion binding"/>
    <property type="evidence" value="ECO:0007669"/>
    <property type="project" value="UniProtKB-UniRule"/>
</dbReference>
<keyword evidence="3" id="KW-0732">Signal</keyword>
<comment type="caution">
    <text evidence="2">Lacks conserved residue(s) required for the propagation of feature annotation.</text>
</comment>
<feature type="binding site" evidence="2">
    <location>
        <position position="155"/>
    </location>
    <ligand>
        <name>Zn(2+)</name>
        <dbReference type="ChEBI" id="CHEBI:29105"/>
        <note>catalytic</note>
    </ligand>
</feature>
<dbReference type="AlphaFoldDB" id="A0A811KUR9"/>
<dbReference type="Proteomes" id="UP000783686">
    <property type="component" value="Unassembled WGS sequence"/>
</dbReference>
<dbReference type="SUPFAM" id="SSF55486">
    <property type="entry name" value="Metalloproteases ('zincins'), catalytic domain"/>
    <property type="match status" value="1"/>
</dbReference>
<sequence>MFLLLYLTFYVFYANSVDLFEINEKSNIDNLRYGDVLVKPHRYQSISDPHKLSAVIKEKGSNRWKNNTLYYILSPQYHPEEKKAIVEAMLHLETKTCFKFVERTTQKDYLNIRKEDGCYSYVGRVGGKQLMSLSSGCLYSYIIQHELLHALGLEHEHQRHDRDKYIKVKFKNVEKGKEDNFDKISSHLIDLYDQPYDFKSIMHYDSKAFGRYDWNKRRKLETMLPLKDGITINDNIRLSELDLSKLRILGKCPKTASESRFVSKGQYTKVEEDDSCYDIADKCYQYLCHVDVYRELIRKYCIKTCKLC</sequence>
<keyword evidence="6" id="KW-1185">Reference proteome</keyword>
<comment type="caution">
    <text evidence="5">The sequence shown here is derived from an EMBL/GenBank/DDBJ whole genome shotgun (WGS) entry which is preliminary data.</text>
</comment>
<organism evidence="5 6">
    <name type="scientific">Bursaphelenchus okinawaensis</name>
    <dbReference type="NCBI Taxonomy" id="465554"/>
    <lineage>
        <taxon>Eukaryota</taxon>
        <taxon>Metazoa</taxon>
        <taxon>Ecdysozoa</taxon>
        <taxon>Nematoda</taxon>
        <taxon>Chromadorea</taxon>
        <taxon>Rhabditida</taxon>
        <taxon>Tylenchina</taxon>
        <taxon>Tylenchomorpha</taxon>
        <taxon>Aphelenchoidea</taxon>
        <taxon>Aphelenchoididae</taxon>
        <taxon>Bursaphelenchus</taxon>
    </lineage>
</organism>
<dbReference type="PRINTS" id="PR00480">
    <property type="entry name" value="ASTACIN"/>
</dbReference>
<dbReference type="InterPro" id="IPR006026">
    <property type="entry name" value="Peptidase_Metallo"/>
</dbReference>
<feature type="domain" description="Peptidase M12A" evidence="4">
    <location>
        <begin position="54"/>
        <end position="253"/>
    </location>
</feature>
<keyword evidence="2 3" id="KW-0862">Zinc</keyword>
<feature type="disulfide bond" evidence="2">
    <location>
        <begin position="97"/>
        <end position="252"/>
    </location>
</feature>
<accession>A0A811KUR9</accession>
<dbReference type="PROSITE" id="PS51864">
    <property type="entry name" value="ASTACIN"/>
    <property type="match status" value="1"/>
</dbReference>
<comment type="cofactor">
    <cofactor evidence="2 3">
        <name>Zn(2+)</name>
        <dbReference type="ChEBI" id="CHEBI:29105"/>
    </cofactor>
    <text evidence="2 3">Binds 1 zinc ion per subunit.</text>
</comment>
<dbReference type="GO" id="GO:0006508">
    <property type="term" value="P:proteolysis"/>
    <property type="evidence" value="ECO:0007669"/>
    <property type="project" value="UniProtKB-KW"/>
</dbReference>
<dbReference type="Proteomes" id="UP000614601">
    <property type="component" value="Unassembled WGS sequence"/>
</dbReference>
<feature type="chain" id="PRO_5035952878" description="Metalloendopeptidase" evidence="3">
    <location>
        <begin position="17"/>
        <end position="308"/>
    </location>
</feature>
<dbReference type="EMBL" id="CAJFCW020000004">
    <property type="protein sequence ID" value="CAG9112641.1"/>
    <property type="molecule type" value="Genomic_DNA"/>
</dbReference>
<evidence type="ECO:0000256" key="1">
    <source>
        <dbReference type="ARBA" id="ARBA00023157"/>
    </source>
</evidence>
<feature type="binding site" evidence="2">
    <location>
        <position position="149"/>
    </location>
    <ligand>
        <name>Zn(2+)</name>
        <dbReference type="ChEBI" id="CHEBI:29105"/>
        <note>catalytic</note>
    </ligand>
</feature>
<keyword evidence="2 3" id="KW-0482">Metalloprotease</keyword>